<evidence type="ECO:0000256" key="1">
    <source>
        <dbReference type="SAM" id="Phobius"/>
    </source>
</evidence>
<dbReference type="AlphaFoldDB" id="A0A916SNU1"/>
<keyword evidence="1" id="KW-0472">Membrane</keyword>
<reference evidence="2" key="2">
    <citation type="submission" date="2020-09" db="EMBL/GenBank/DDBJ databases">
        <authorList>
            <person name="Sun Q."/>
            <person name="Zhou Y."/>
        </authorList>
    </citation>
    <scope>NUCLEOTIDE SEQUENCE</scope>
    <source>
        <strain evidence="2">CGMCC 1.12813</strain>
    </source>
</reference>
<keyword evidence="1" id="KW-0812">Transmembrane</keyword>
<evidence type="ECO:0000313" key="3">
    <source>
        <dbReference type="Proteomes" id="UP000606922"/>
    </source>
</evidence>
<dbReference type="EMBL" id="BMGB01000001">
    <property type="protein sequence ID" value="GGB05568.1"/>
    <property type="molecule type" value="Genomic_DNA"/>
</dbReference>
<evidence type="ECO:0000313" key="2">
    <source>
        <dbReference type="EMBL" id="GGB05568.1"/>
    </source>
</evidence>
<feature type="transmembrane region" description="Helical" evidence="1">
    <location>
        <begin position="17"/>
        <end position="36"/>
    </location>
</feature>
<comment type="caution">
    <text evidence="2">The sequence shown here is derived from an EMBL/GenBank/DDBJ whole genome shotgun (WGS) entry which is preliminary data.</text>
</comment>
<sequence>MTDTANTTPLAPLTPRIGTIVWGGILLVVAAIAIFASQVDFGDATPAAIVWSVVGFGAVLVVAGIIAAIVRAARKDKAEPDLG</sequence>
<dbReference type="RefSeq" id="WP_188510495.1">
    <property type="nucleotide sequence ID" value="NZ_BMGB01000001.1"/>
</dbReference>
<proteinExistence type="predicted"/>
<keyword evidence="1" id="KW-1133">Transmembrane helix</keyword>
<dbReference type="Proteomes" id="UP000606922">
    <property type="component" value="Unassembled WGS sequence"/>
</dbReference>
<name>A0A916SNU1_9MICO</name>
<gene>
    <name evidence="2" type="ORF">GCM10010979_20300</name>
</gene>
<reference evidence="2" key="1">
    <citation type="journal article" date="2014" name="Int. J. Syst. Evol. Microbiol.">
        <title>Complete genome sequence of Corynebacterium casei LMG S-19264T (=DSM 44701T), isolated from a smear-ripened cheese.</title>
        <authorList>
            <consortium name="US DOE Joint Genome Institute (JGI-PGF)"/>
            <person name="Walter F."/>
            <person name="Albersmeier A."/>
            <person name="Kalinowski J."/>
            <person name="Ruckert C."/>
        </authorList>
    </citation>
    <scope>NUCLEOTIDE SEQUENCE</scope>
    <source>
        <strain evidence="2">CGMCC 1.12813</strain>
    </source>
</reference>
<protein>
    <submittedName>
        <fullName evidence="2">Uncharacterized protein</fullName>
    </submittedName>
</protein>
<feature type="transmembrane region" description="Helical" evidence="1">
    <location>
        <begin position="48"/>
        <end position="70"/>
    </location>
</feature>
<accession>A0A916SNU1</accession>
<keyword evidence="3" id="KW-1185">Reference proteome</keyword>
<organism evidence="2 3">
    <name type="scientific">Conyzicola nivalis</name>
    <dbReference type="NCBI Taxonomy" id="1477021"/>
    <lineage>
        <taxon>Bacteria</taxon>
        <taxon>Bacillati</taxon>
        <taxon>Actinomycetota</taxon>
        <taxon>Actinomycetes</taxon>
        <taxon>Micrococcales</taxon>
        <taxon>Microbacteriaceae</taxon>
        <taxon>Conyzicola</taxon>
    </lineage>
</organism>